<evidence type="ECO:0000313" key="4">
    <source>
        <dbReference type="Proteomes" id="UP000309488"/>
    </source>
</evidence>
<proteinExistence type="predicted"/>
<dbReference type="RefSeq" id="WP_136839623.1">
    <property type="nucleotide sequence ID" value="NZ_SWBR01000002.1"/>
</dbReference>
<organism evidence="3 4">
    <name type="scientific">Pedobacter polaris</name>
    <dbReference type="NCBI Taxonomy" id="2571273"/>
    <lineage>
        <taxon>Bacteria</taxon>
        <taxon>Pseudomonadati</taxon>
        <taxon>Bacteroidota</taxon>
        <taxon>Sphingobacteriia</taxon>
        <taxon>Sphingobacteriales</taxon>
        <taxon>Sphingobacteriaceae</taxon>
        <taxon>Pedobacter</taxon>
    </lineage>
</organism>
<feature type="compositionally biased region" description="Basic and acidic residues" evidence="1">
    <location>
        <begin position="106"/>
        <end position="118"/>
    </location>
</feature>
<keyword evidence="4" id="KW-1185">Reference proteome</keyword>
<dbReference type="InterPro" id="IPR022134">
    <property type="entry name" value="DUF3667"/>
</dbReference>
<dbReference type="AlphaFoldDB" id="A0A4U1CVW3"/>
<feature type="transmembrane region" description="Helical" evidence="2">
    <location>
        <begin position="307"/>
        <end position="328"/>
    </location>
</feature>
<keyword evidence="2" id="KW-1133">Transmembrane helix</keyword>
<sequence length="372" mass="43034">MSSFKLRKEKNCLNCGNTVEKHFCPTCGQENIEVKEDAIHMVAHAVADYFHFEHKFFGTIKPLLIKPGQLTTAYVAGKRVSFIHPIRLYIFISIVFFLVVLGGKGKSENKSTEKEEPKATTSKSVTNPKDTTAKKELTPAQIKEIKESLKYVPNANGLRDSIIKKAIAEESSGKKEDDNGSISFGTGKKKGFSNKWKTKDTTVVQYEKNQAALSKDKKDGFIKHYFIKRTLELDQYENPEEKFLEDFLHNIPKMMFLLLPMFALILKLVYINKKRYYYEHLIYSFHLHSAIFLSILITMLLQWLCGFIYEIDAWLGILCAIYIIWYIYRSLRTFYGSTRWITVLKMFFLSFAYNIVLTICFLIVIAVSFVMI</sequence>
<keyword evidence="2" id="KW-0812">Transmembrane</keyword>
<evidence type="ECO:0000313" key="3">
    <source>
        <dbReference type="EMBL" id="TKC10048.1"/>
    </source>
</evidence>
<comment type="caution">
    <text evidence="3">The sequence shown here is derived from an EMBL/GenBank/DDBJ whole genome shotgun (WGS) entry which is preliminary data.</text>
</comment>
<dbReference type="OrthoDB" id="675873at2"/>
<feature type="compositionally biased region" description="Polar residues" evidence="1">
    <location>
        <begin position="119"/>
        <end position="130"/>
    </location>
</feature>
<feature type="transmembrane region" description="Helical" evidence="2">
    <location>
        <begin position="281"/>
        <end position="301"/>
    </location>
</feature>
<feature type="transmembrane region" description="Helical" evidence="2">
    <location>
        <begin position="348"/>
        <end position="371"/>
    </location>
</feature>
<keyword evidence="2" id="KW-0472">Membrane</keyword>
<gene>
    <name evidence="3" type="ORF">FA048_07510</name>
</gene>
<reference evidence="3 4" key="1">
    <citation type="submission" date="2019-04" db="EMBL/GenBank/DDBJ databases">
        <title>Pedobacter sp. RP-3-22 sp. nov., isolated from Arctic soil.</title>
        <authorList>
            <person name="Dahal R.H."/>
            <person name="Kim D.-U."/>
        </authorList>
    </citation>
    <scope>NUCLEOTIDE SEQUENCE [LARGE SCALE GENOMIC DNA]</scope>
    <source>
        <strain evidence="3 4">RP-3-22</strain>
    </source>
</reference>
<evidence type="ECO:0000256" key="2">
    <source>
        <dbReference type="SAM" id="Phobius"/>
    </source>
</evidence>
<dbReference type="Proteomes" id="UP000309488">
    <property type="component" value="Unassembled WGS sequence"/>
</dbReference>
<evidence type="ECO:0000256" key="1">
    <source>
        <dbReference type="SAM" id="MobiDB-lite"/>
    </source>
</evidence>
<protein>
    <submittedName>
        <fullName evidence="3">DUF3667 domain-containing protein</fullName>
    </submittedName>
</protein>
<feature type="transmembrane region" description="Helical" evidence="2">
    <location>
        <begin position="86"/>
        <end position="103"/>
    </location>
</feature>
<name>A0A4U1CVW3_9SPHI</name>
<accession>A0A4U1CVW3</accession>
<dbReference type="Pfam" id="PF12412">
    <property type="entry name" value="DUF3667"/>
    <property type="match status" value="1"/>
</dbReference>
<feature type="transmembrane region" description="Helical" evidence="2">
    <location>
        <begin position="251"/>
        <end position="269"/>
    </location>
</feature>
<dbReference type="EMBL" id="SWBR01000002">
    <property type="protein sequence ID" value="TKC10048.1"/>
    <property type="molecule type" value="Genomic_DNA"/>
</dbReference>
<feature type="region of interest" description="Disordered" evidence="1">
    <location>
        <begin position="106"/>
        <end position="137"/>
    </location>
</feature>